<proteinExistence type="inferred from homology"/>
<reference evidence="6 7" key="1">
    <citation type="journal article" date="2012" name="PLoS Pathog.">
        <title>Diverse lifestyles and strategies of plant pathogenesis encoded in the genomes of eighteen Dothideomycetes fungi.</title>
        <authorList>
            <person name="Ohm R.A."/>
            <person name="Feau N."/>
            <person name="Henrissat B."/>
            <person name="Schoch C.L."/>
            <person name="Horwitz B.A."/>
            <person name="Barry K.W."/>
            <person name="Condon B.J."/>
            <person name="Copeland A.C."/>
            <person name="Dhillon B."/>
            <person name="Glaser F."/>
            <person name="Hesse C.N."/>
            <person name="Kosti I."/>
            <person name="LaButti K."/>
            <person name="Lindquist E.A."/>
            <person name="Lucas S."/>
            <person name="Salamov A.A."/>
            <person name="Bradshaw R.E."/>
            <person name="Ciuffetti L."/>
            <person name="Hamelin R.C."/>
            <person name="Kema G.H.J."/>
            <person name="Lawrence C."/>
            <person name="Scott J.A."/>
            <person name="Spatafora J.W."/>
            <person name="Turgeon B.G."/>
            <person name="de Wit P.J.G.M."/>
            <person name="Zhong S."/>
            <person name="Goodwin S.B."/>
            <person name="Grigoriev I.V."/>
        </authorList>
    </citation>
    <scope>NUCLEOTIDE SEQUENCE [LARGE SCALE GENOMIC DNA]</scope>
    <source>
        <strain evidence="6 7">UAMH 10762</strain>
    </source>
</reference>
<feature type="non-terminal residue" evidence="6">
    <location>
        <position position="1"/>
    </location>
</feature>
<protein>
    <submittedName>
        <fullName evidence="6">Uncharacterized protein</fullName>
    </submittedName>
</protein>
<dbReference type="InterPro" id="IPR051954">
    <property type="entry name" value="tRNA_methyltransferase_THADA"/>
</dbReference>
<dbReference type="Pfam" id="PF25151">
    <property type="entry name" value="TPR_Trm732_C"/>
    <property type="match status" value="1"/>
</dbReference>
<dbReference type="eggNOG" id="KOG1810">
    <property type="taxonomic scope" value="Eukaryota"/>
</dbReference>
<dbReference type="HOGENOM" id="CLU_001011_1_1_1"/>
<dbReference type="InterPro" id="IPR019442">
    <property type="entry name" value="THADA/TRM732_DUF2428"/>
</dbReference>
<dbReference type="InterPro" id="IPR056842">
    <property type="entry name" value="THADA-like_TPR_C"/>
</dbReference>
<evidence type="ECO:0000256" key="2">
    <source>
        <dbReference type="ARBA" id="ARBA00022694"/>
    </source>
</evidence>
<dbReference type="PANTHER" id="PTHR14387:SF0">
    <property type="entry name" value="DUF2428 DOMAIN-CONTAINING PROTEIN"/>
    <property type="match status" value="1"/>
</dbReference>
<feature type="domain" description="tRNA (32-2'-O)-methyltransferase regulator THADA-like TPR repeats region" evidence="4">
    <location>
        <begin position="200"/>
        <end position="487"/>
    </location>
</feature>
<keyword evidence="7" id="KW-1185">Reference proteome</keyword>
<gene>
    <name evidence="6" type="ORF">BAUCODRAFT_64529</name>
</gene>
<evidence type="ECO:0000313" key="7">
    <source>
        <dbReference type="Proteomes" id="UP000011761"/>
    </source>
</evidence>
<dbReference type="OMA" id="LIMDPFD"/>
<dbReference type="GO" id="GO:0030488">
    <property type="term" value="P:tRNA methylation"/>
    <property type="evidence" value="ECO:0007669"/>
    <property type="project" value="TreeGrafter"/>
</dbReference>
<dbReference type="InterPro" id="IPR011989">
    <property type="entry name" value="ARM-like"/>
</dbReference>
<comment type="similarity">
    <text evidence="1">Belongs to the THADA family.</text>
</comment>
<feature type="domain" description="tRNA (32-2'-O)-methyltransferase regulator THADA-like C-terminal TPR repeats region" evidence="5">
    <location>
        <begin position="830"/>
        <end position="977"/>
    </location>
</feature>
<dbReference type="OrthoDB" id="73997at2759"/>
<dbReference type="GO" id="GO:0005829">
    <property type="term" value="C:cytosol"/>
    <property type="evidence" value="ECO:0007669"/>
    <property type="project" value="TreeGrafter"/>
</dbReference>
<dbReference type="InterPro" id="IPR016024">
    <property type="entry name" value="ARM-type_fold"/>
</dbReference>
<sequence>YDQIYDTASAVTLDSSHRVAAWNALCALVDRCSTSHNASVSRLIWKAGWWRQVFDLYLKQANLARPKSSRQLLVTLTTVLRTASEIDTHATKGDLVASLVRPLVEQGDPGVVKAAVLALAHFLSKGVLQVENLFEYQRGNSTSDQKLDEINSIDDLLYTLFVWVGRADFSSAICQLLGVILNLAAPTIHNKRCLRPSVQSIWSAPLLRAFQDGRVDGSSLRDYVLPLMCSRNASEFAHFIQSIGVQKLFDHQLAPLPRSNGLDEQSIELICAALQAGKDADLISSTSDPRVIVDSDSLVLPIRGIKRLMISRSRIVRLTGLHLLTVSSVSTRPMEPWTLAGLKRHLSHYFADTDANFRSEVFGLLRRLVDRIRAVTAAAARSTKLPSRDTDVLCSSILRSHQAFLKWLLLSLPWELRSTASYQRHISALKIIGILARSGLDNRVDTGLLSKTALGETKWAFHVPVLTNDLRRLLLDLVIDPFDDVRQNAVSILSMYPASDIATRRDIATALSRGEALMMATGRADQANGVAHMHALLYSFSPGEGTILSGMAEALERMLAIAQEDLAVAVNKQPVHGLLEGVRLIVQKHGTPILQEDYLVDRLINCLYTIWDVVKPTLCNDAPEGYLPEEMEEAAEISTKDTLSYCWRALKEASLLLGAIFGILPAETASDRERLAELCFIQLAELRHRGAFSTVAQTWTMCCLRTAACSSLSDQSMLQTWYLRVVEMLCNNTTINTRRSAGLPALLCGVLVAFASKHSVDRAFTDLEAVARESVDPARAQEGSLPQVHAINCIREVLKNSRLGEASEHCVPAATELAAFALQSEAWAVRNCGLMLFRAAIDRLLGTSDAYLEDDLAVRKRLSTEQSLRLLPVVLKLLNSEEPPMSDVMRSEQRLEGVFPALQLLPRLSVTDEQHAILLQLVRKLMASPVWHVRDKAARAFASLVPREHVVQSVRDLLQTTIASQNALHGSLLGAKYLVHSFSGGTTRSNLAREGSFTSPQCDRYECWAIINAAKTVYVDNPCSVTKAAYVDLSTECALALRLASDQHVGLPTDCSPGSQRQLSFTGADAMLRCSLARALILPLLTSLDSSRKEFTSVTEVLSETSRMDADACIAFMAQAKTFITTTAGVAQNALNTLVAVCQRLLAITDVNTRLLCDAEELLLVIASANRQTGQSWSALTDFSADHLRSLPLTSRNANQRFADLDLQLAAACLEHLACSSTSPTVEAIAAIKQWQIICERSINGLGLCTVEAVARAVNLLNVVWLQIATEAQLVNVFRNMCVMVYDLLDDDDEDVRDLASQSAGRILDTQGGRSIRHELNPIVASQKLLGFMSRKWASDSAFVQITLSRAFGPSDALGITERMRRCLTKDTALFMEEKQNLYIDETREVRAWSQVAMRLSPAAVSKAALAQLCTRVEEGLAALTLELRTTPDGPLGWTTKPELFTLGLQIVYGAEWLLYMVGQGVRIPVRPSGLRRQLVNLFASAVESNANCLWRGELERILARAILHRHTCEYRRVTLTDGILGGGDG</sequence>
<dbReference type="KEGG" id="bcom:BAUCODRAFT_64529"/>
<name>M2NJS2_BAUPA</name>
<keyword evidence="2" id="KW-0819">tRNA processing</keyword>
<evidence type="ECO:0000256" key="1">
    <source>
        <dbReference type="ARBA" id="ARBA00010409"/>
    </source>
</evidence>
<feature type="domain" description="DUF2428" evidence="3">
    <location>
        <begin position="599"/>
        <end position="828"/>
    </location>
</feature>
<dbReference type="Pfam" id="PF25150">
    <property type="entry name" value="TPR_Trm732"/>
    <property type="match status" value="1"/>
</dbReference>
<evidence type="ECO:0000313" key="6">
    <source>
        <dbReference type="EMBL" id="EMC99390.1"/>
    </source>
</evidence>
<accession>M2NJS2</accession>
<dbReference type="InterPro" id="IPR056843">
    <property type="entry name" value="THADA-like_TPR"/>
</dbReference>
<dbReference type="RefSeq" id="XP_007673701.1">
    <property type="nucleotide sequence ID" value="XM_007675511.1"/>
</dbReference>
<dbReference type="GeneID" id="19116164"/>
<dbReference type="STRING" id="717646.M2NJS2"/>
<dbReference type="Pfam" id="PF26523">
    <property type="entry name" value="Trm732_C"/>
    <property type="match status" value="1"/>
</dbReference>
<dbReference type="Gene3D" id="1.25.10.10">
    <property type="entry name" value="Leucine-rich Repeat Variant"/>
    <property type="match status" value="1"/>
</dbReference>
<dbReference type="Pfam" id="PF10350">
    <property type="entry name" value="DUF2428"/>
    <property type="match status" value="1"/>
</dbReference>
<evidence type="ECO:0000259" key="3">
    <source>
        <dbReference type="Pfam" id="PF10350"/>
    </source>
</evidence>
<dbReference type="SUPFAM" id="SSF48371">
    <property type="entry name" value="ARM repeat"/>
    <property type="match status" value="1"/>
</dbReference>
<evidence type="ECO:0000259" key="4">
    <source>
        <dbReference type="Pfam" id="PF25150"/>
    </source>
</evidence>
<organism evidence="6 7">
    <name type="scientific">Baudoinia panamericana (strain UAMH 10762)</name>
    <name type="common">Angels' share fungus</name>
    <name type="synonym">Baudoinia compniacensis (strain UAMH 10762)</name>
    <dbReference type="NCBI Taxonomy" id="717646"/>
    <lineage>
        <taxon>Eukaryota</taxon>
        <taxon>Fungi</taxon>
        <taxon>Dikarya</taxon>
        <taxon>Ascomycota</taxon>
        <taxon>Pezizomycotina</taxon>
        <taxon>Dothideomycetes</taxon>
        <taxon>Dothideomycetidae</taxon>
        <taxon>Mycosphaerellales</taxon>
        <taxon>Teratosphaeriaceae</taxon>
        <taxon>Baudoinia</taxon>
    </lineage>
</organism>
<evidence type="ECO:0000259" key="5">
    <source>
        <dbReference type="Pfam" id="PF25151"/>
    </source>
</evidence>
<dbReference type="Proteomes" id="UP000011761">
    <property type="component" value="Unassembled WGS sequence"/>
</dbReference>
<dbReference type="EMBL" id="KB445552">
    <property type="protein sequence ID" value="EMC99390.1"/>
    <property type="molecule type" value="Genomic_DNA"/>
</dbReference>
<dbReference type="PANTHER" id="PTHR14387">
    <property type="entry name" value="THADA/DEATH RECEPTOR INTERACTING PROTEIN"/>
    <property type="match status" value="1"/>
</dbReference>